<accession>A0ABQ4UME5</accession>
<organism evidence="2 3">
    <name type="scientific">Methylorubrum aminovorans</name>
    <dbReference type="NCBI Taxonomy" id="269069"/>
    <lineage>
        <taxon>Bacteria</taxon>
        <taxon>Pseudomonadati</taxon>
        <taxon>Pseudomonadota</taxon>
        <taxon>Alphaproteobacteria</taxon>
        <taxon>Hyphomicrobiales</taxon>
        <taxon>Methylobacteriaceae</taxon>
        <taxon>Methylorubrum</taxon>
    </lineage>
</organism>
<gene>
    <name evidence="2" type="ORF">LNAOJCKE_5682</name>
</gene>
<dbReference type="Pfam" id="PF02129">
    <property type="entry name" value="Peptidase_S15"/>
    <property type="match status" value="1"/>
</dbReference>
<dbReference type="PANTHER" id="PTHR47751:SF1">
    <property type="entry name" value="SUPERFAMILY HYDROLASE, PUTATIVE (AFU_ORTHOLOGUE AFUA_2G16580)-RELATED"/>
    <property type="match status" value="1"/>
</dbReference>
<reference evidence="2" key="1">
    <citation type="journal article" date="2021" name="Front. Microbiol.">
        <title>Comprehensive Comparative Genomics and Phenotyping of Methylobacterium Species.</title>
        <authorList>
            <person name="Alessa O."/>
            <person name="Ogura Y."/>
            <person name="Fujitani Y."/>
            <person name="Takami H."/>
            <person name="Hayashi T."/>
            <person name="Sahin N."/>
            <person name="Tani A."/>
        </authorList>
    </citation>
    <scope>NUCLEOTIDE SEQUENCE</scope>
    <source>
        <strain evidence="2">NBRC 15686</strain>
    </source>
</reference>
<evidence type="ECO:0000313" key="3">
    <source>
        <dbReference type="Proteomes" id="UP001055039"/>
    </source>
</evidence>
<dbReference type="SUPFAM" id="SSF53474">
    <property type="entry name" value="alpha/beta-Hydrolases"/>
    <property type="match status" value="1"/>
</dbReference>
<keyword evidence="3" id="KW-1185">Reference proteome</keyword>
<dbReference type="EMBL" id="BPRC01000070">
    <property type="protein sequence ID" value="GJE68439.1"/>
    <property type="molecule type" value="Genomic_DNA"/>
</dbReference>
<dbReference type="Proteomes" id="UP001055039">
    <property type="component" value="Unassembled WGS sequence"/>
</dbReference>
<name>A0ABQ4UME5_9HYPH</name>
<dbReference type="RefSeq" id="WP_238229190.1">
    <property type="nucleotide sequence ID" value="NZ_BAAADH010000047.1"/>
</dbReference>
<feature type="domain" description="Xaa-Pro dipeptidyl-peptidase-like" evidence="1">
    <location>
        <begin position="53"/>
        <end position="306"/>
    </location>
</feature>
<protein>
    <recommendedName>
        <fullName evidence="1">Xaa-Pro dipeptidyl-peptidase-like domain-containing protein</fullName>
    </recommendedName>
</protein>
<dbReference type="Gene3D" id="3.40.50.1820">
    <property type="entry name" value="alpha/beta hydrolase"/>
    <property type="match status" value="1"/>
</dbReference>
<evidence type="ECO:0000313" key="2">
    <source>
        <dbReference type="EMBL" id="GJE68439.1"/>
    </source>
</evidence>
<dbReference type="InterPro" id="IPR051411">
    <property type="entry name" value="Polyketide_trans_af380"/>
</dbReference>
<reference evidence="2" key="2">
    <citation type="submission" date="2021-08" db="EMBL/GenBank/DDBJ databases">
        <authorList>
            <person name="Tani A."/>
            <person name="Ola A."/>
            <person name="Ogura Y."/>
            <person name="Katsura K."/>
            <person name="Hayashi T."/>
        </authorList>
    </citation>
    <scope>NUCLEOTIDE SEQUENCE</scope>
    <source>
        <strain evidence="2">NBRC 15686</strain>
    </source>
</reference>
<dbReference type="InterPro" id="IPR000383">
    <property type="entry name" value="Xaa-Pro-like_dom"/>
</dbReference>
<comment type="caution">
    <text evidence="2">The sequence shown here is derived from an EMBL/GenBank/DDBJ whole genome shotgun (WGS) entry which is preliminary data.</text>
</comment>
<dbReference type="InterPro" id="IPR029058">
    <property type="entry name" value="AB_hydrolase_fold"/>
</dbReference>
<sequence length="331" mass="36037">MSAWLSRRAFGLAAGASAVLLNMGNTMSETLTERSEPQPRKVSFPSGDGFVVANLYLPEDHDPSHRYPAVAVGGSLTSVKEMMGGLYAGELARRGIIALALDYRNYGESSGAIRQYEDQTSKSEDLSAALRFLKTRPDVSGTGLLGICTSGGTIMYAAAKDPNVGALAATAGMFSEPSFMVEMMGKEGMDQRRAISLAARKRYDETSVIEIVPAYEPGNKKAVSASASEYYMDNSRGGGVRPWRNEFAVMSWEGWLEFDPVSQAALVKAPALMIHSDSAAFPNQARKAFERLAGPKELHWTEGKHFDFYDDAEKVRESADRIAAHFHRTLA</sequence>
<proteinExistence type="predicted"/>
<evidence type="ECO:0000259" key="1">
    <source>
        <dbReference type="Pfam" id="PF02129"/>
    </source>
</evidence>
<dbReference type="PANTHER" id="PTHR47751">
    <property type="entry name" value="SUPERFAMILY HYDROLASE, PUTATIVE (AFU_ORTHOLOGUE AFUA_2G16580)-RELATED"/>
    <property type="match status" value="1"/>
</dbReference>
<dbReference type="Gene3D" id="1.10.10.800">
    <property type="match status" value="1"/>
</dbReference>